<protein>
    <submittedName>
        <fullName evidence="2">Uncharacterized protein</fullName>
    </submittedName>
</protein>
<dbReference type="AlphaFoldDB" id="A0A835IBF0"/>
<comment type="caution">
    <text evidence="2">The sequence shown here is derived from an EMBL/GenBank/DDBJ whole genome shotgun (WGS) entry which is preliminary data.</text>
</comment>
<evidence type="ECO:0000313" key="3">
    <source>
        <dbReference type="Proteomes" id="UP000631114"/>
    </source>
</evidence>
<evidence type="ECO:0000256" key="1">
    <source>
        <dbReference type="SAM" id="MobiDB-lite"/>
    </source>
</evidence>
<feature type="compositionally biased region" description="Polar residues" evidence="1">
    <location>
        <begin position="198"/>
        <end position="210"/>
    </location>
</feature>
<dbReference type="Proteomes" id="UP000631114">
    <property type="component" value="Unassembled WGS sequence"/>
</dbReference>
<proteinExistence type="predicted"/>
<feature type="region of interest" description="Disordered" evidence="1">
    <location>
        <begin position="192"/>
        <end position="215"/>
    </location>
</feature>
<gene>
    <name evidence="2" type="ORF">IFM89_008305</name>
</gene>
<evidence type="ECO:0000313" key="2">
    <source>
        <dbReference type="EMBL" id="KAF9613458.1"/>
    </source>
</evidence>
<keyword evidence="3" id="KW-1185">Reference proteome</keyword>
<sequence>MDLVLENTLEMNGNDKNDIGMVVIRGNSVVMTNQKEKTLRLCDWLRLTRKTKAENFTNASEKEPINKCFKAAENGYDPFSRRCKKSINQFVSNPFTEASKNCHFAARSLESYEGNGAAGTTNVNVKYCFGNDTLPDVFSVNKGDLLSYQPYAMGRMKYILGEDAMNIIQRVDVLDSSWFDSDERLHPSYDLARGTVGKTDSQTRQSTSRGSGCKKKMKEFPSQVWRLQAALGEQAEITKYSQQAYERLQTVARGTRLGSQTPKLSNPHHRVLLHLAYTDKTSWMKLECMQSRGANIRYYVVRDFEVLFRFGRMDRSIEVQGMMDSLKVKADRSFEWDTILLALWFNR</sequence>
<accession>A0A835IBF0</accession>
<dbReference type="EMBL" id="JADFTS010000003">
    <property type="protein sequence ID" value="KAF9613458.1"/>
    <property type="molecule type" value="Genomic_DNA"/>
</dbReference>
<reference evidence="2 3" key="1">
    <citation type="submission" date="2020-10" db="EMBL/GenBank/DDBJ databases">
        <title>The Coptis chinensis genome and diversification of protoberbering-type alkaloids.</title>
        <authorList>
            <person name="Wang B."/>
            <person name="Shu S."/>
            <person name="Song C."/>
            <person name="Liu Y."/>
        </authorList>
    </citation>
    <scope>NUCLEOTIDE SEQUENCE [LARGE SCALE GENOMIC DNA]</scope>
    <source>
        <strain evidence="2">HL-2020</strain>
        <tissue evidence="2">Leaf</tissue>
    </source>
</reference>
<organism evidence="2 3">
    <name type="scientific">Coptis chinensis</name>
    <dbReference type="NCBI Taxonomy" id="261450"/>
    <lineage>
        <taxon>Eukaryota</taxon>
        <taxon>Viridiplantae</taxon>
        <taxon>Streptophyta</taxon>
        <taxon>Embryophyta</taxon>
        <taxon>Tracheophyta</taxon>
        <taxon>Spermatophyta</taxon>
        <taxon>Magnoliopsida</taxon>
        <taxon>Ranunculales</taxon>
        <taxon>Ranunculaceae</taxon>
        <taxon>Coptidoideae</taxon>
        <taxon>Coptis</taxon>
    </lineage>
</organism>
<name>A0A835IBF0_9MAGN</name>